<organism evidence="3 4">
    <name type="scientific">Serratia marcescens</name>
    <dbReference type="NCBI Taxonomy" id="615"/>
    <lineage>
        <taxon>Bacteria</taxon>
        <taxon>Pseudomonadati</taxon>
        <taxon>Pseudomonadota</taxon>
        <taxon>Gammaproteobacteria</taxon>
        <taxon>Enterobacterales</taxon>
        <taxon>Yersiniaceae</taxon>
        <taxon>Serratia</taxon>
    </lineage>
</organism>
<dbReference type="InterPro" id="IPR051699">
    <property type="entry name" value="Rpn/YhgA-like_nuclease"/>
</dbReference>
<dbReference type="InterPro" id="IPR006842">
    <property type="entry name" value="Transposase_31"/>
</dbReference>
<evidence type="ECO:0000256" key="1">
    <source>
        <dbReference type="ARBA" id="ARBA00009787"/>
    </source>
</evidence>
<dbReference type="PANTHER" id="PTHR34611">
    <property type="match status" value="1"/>
</dbReference>
<comment type="similarity">
    <text evidence="1">Belongs to the Rpn/YhgA-like nuclease family.</text>
</comment>
<comment type="caution">
    <text evidence="3">The sequence shown here is derived from an EMBL/GenBank/DDBJ whole genome shotgun (WGS) entry which is preliminary data.</text>
</comment>
<evidence type="ECO:0000259" key="2">
    <source>
        <dbReference type="Pfam" id="PF04754"/>
    </source>
</evidence>
<dbReference type="PANTHER" id="PTHR34611:SF4">
    <property type="entry name" value="RECOMBINATION-PROMOTING NUCLEASE PSLT051"/>
    <property type="match status" value="1"/>
</dbReference>
<dbReference type="Proteomes" id="UP000321126">
    <property type="component" value="Unassembled WGS sequence"/>
</dbReference>
<reference evidence="3 4" key="1">
    <citation type="submission" date="2019-07" db="EMBL/GenBank/DDBJ databases">
        <title>Serratia strains were isolated from fresh produce.</title>
        <authorList>
            <person name="Cho G.-S."/>
            <person name="Stein M."/>
            <person name="Lee W."/>
            <person name="Suh S.H."/>
            <person name="Franz C.M.A.P."/>
        </authorList>
    </citation>
    <scope>NUCLEOTIDE SEQUENCE [LARGE SCALE GENOMIC DNA]</scope>
    <source>
        <strain evidence="3 4">S16</strain>
    </source>
</reference>
<accession>A0A5C7BKV3</accession>
<dbReference type="InterPro" id="IPR010106">
    <property type="entry name" value="RpnA"/>
</dbReference>
<dbReference type="EMBL" id="VOUQ01000031">
    <property type="protein sequence ID" value="TXE24603.1"/>
    <property type="molecule type" value="Genomic_DNA"/>
</dbReference>
<dbReference type="Pfam" id="PF04754">
    <property type="entry name" value="Transposase_31"/>
    <property type="match status" value="1"/>
</dbReference>
<dbReference type="GO" id="GO:0006310">
    <property type="term" value="P:DNA recombination"/>
    <property type="evidence" value="ECO:0007669"/>
    <property type="project" value="TreeGrafter"/>
</dbReference>
<sequence>MKKHPTPHDLAFRQFLSHPDTARDFMQLHLPADLLAICDLSTLKLESGSFVEESLRPYFSDILYSLKTRAGDGYIHVLVEAQSSPDKHMAFRLMRYAVAAMQRHLDAGHKTLPLVIPVLFYTGKRSPYPYSTNWLQEFDDPALAEKLYTGDFPLVDVTIIPDEEIMGHRSMAALTLLQKHIRRRDLAELTDRLSAILLTGYLSSPQVISLIHYIIQAGESANAQAFVRELALRVPQHEEELMTIAQQLEQKGIEKGIEQGIQLGEQRGIERGRQEGIQLGEREAALKIARTMLANGLDRDAVMTMTGLSADDLTQIRH</sequence>
<proteinExistence type="inferred from homology"/>
<protein>
    <submittedName>
        <fullName evidence="3">Rpn family recombination-promoting nuclease/putative transposase</fullName>
    </submittedName>
</protein>
<feature type="domain" description="Transposase (putative) YhgA-like" evidence="2">
    <location>
        <begin position="6"/>
        <end position="204"/>
    </location>
</feature>
<gene>
    <name evidence="3" type="ORF">FOT62_24680</name>
</gene>
<evidence type="ECO:0000313" key="4">
    <source>
        <dbReference type="Proteomes" id="UP000321126"/>
    </source>
</evidence>
<dbReference type="NCBIfam" id="TIGR01784">
    <property type="entry name" value="T_den_put_tspse"/>
    <property type="match status" value="1"/>
</dbReference>
<name>A0A5C7BKV3_SERMA</name>
<evidence type="ECO:0000313" key="3">
    <source>
        <dbReference type="EMBL" id="TXE24603.1"/>
    </source>
</evidence>
<dbReference type="AlphaFoldDB" id="A0A5C7BKV3"/>
<dbReference type="RefSeq" id="WP_147882795.1">
    <property type="nucleotide sequence ID" value="NZ_VOUQ01000031.1"/>
</dbReference>
<dbReference type="GO" id="GO:1990238">
    <property type="term" value="F:double-stranded DNA endonuclease activity"/>
    <property type="evidence" value="ECO:0007669"/>
    <property type="project" value="TreeGrafter"/>
</dbReference>